<keyword evidence="5" id="KW-0496">Mitochondrion</keyword>
<dbReference type="Gene3D" id="3.40.30.10">
    <property type="entry name" value="Glutaredoxin"/>
    <property type="match status" value="1"/>
</dbReference>
<evidence type="ECO:0000256" key="1">
    <source>
        <dbReference type="ARBA" id="ARBA00004173"/>
    </source>
</evidence>
<evidence type="ECO:0000313" key="10">
    <source>
        <dbReference type="EnsemblMetazoa" id="KAF7496127.1"/>
    </source>
</evidence>
<dbReference type="InterPro" id="IPR019716">
    <property type="entry name" value="Ribosomal_mL53"/>
</dbReference>
<evidence type="ECO:0000256" key="2">
    <source>
        <dbReference type="ARBA" id="ARBA00005557"/>
    </source>
</evidence>
<dbReference type="GO" id="GO:0005762">
    <property type="term" value="C:mitochondrial large ribosomal subunit"/>
    <property type="evidence" value="ECO:0007669"/>
    <property type="project" value="TreeGrafter"/>
</dbReference>
<accession>A0A834RG45</accession>
<dbReference type="PANTHER" id="PTHR33618:SF1">
    <property type="entry name" value="LARGE RIBOSOMAL SUBUNIT PROTEIN ML53"/>
    <property type="match status" value="1"/>
</dbReference>
<dbReference type="PANTHER" id="PTHR33618">
    <property type="entry name" value="39S RIBOSOMAL PROTEIN L53, MITOCHONDRIAL"/>
    <property type="match status" value="1"/>
</dbReference>
<dbReference type="InterPro" id="IPR052473">
    <property type="entry name" value="mtLSU_mL53"/>
</dbReference>
<dbReference type="OMA" id="CKMWERI"/>
<evidence type="ECO:0000256" key="6">
    <source>
        <dbReference type="ARBA" id="ARBA00023274"/>
    </source>
</evidence>
<evidence type="ECO:0000313" key="11">
    <source>
        <dbReference type="Proteomes" id="UP000070412"/>
    </source>
</evidence>
<organism evidence="9">
    <name type="scientific">Sarcoptes scabiei</name>
    <name type="common">Itch mite</name>
    <name type="synonym">Acarus scabiei</name>
    <dbReference type="NCBI Taxonomy" id="52283"/>
    <lineage>
        <taxon>Eukaryota</taxon>
        <taxon>Metazoa</taxon>
        <taxon>Ecdysozoa</taxon>
        <taxon>Arthropoda</taxon>
        <taxon>Chelicerata</taxon>
        <taxon>Arachnida</taxon>
        <taxon>Acari</taxon>
        <taxon>Acariformes</taxon>
        <taxon>Sarcoptiformes</taxon>
        <taxon>Astigmata</taxon>
        <taxon>Psoroptidia</taxon>
        <taxon>Sarcoptoidea</taxon>
        <taxon>Sarcoptidae</taxon>
        <taxon>Sarcoptinae</taxon>
        <taxon>Sarcoptes</taxon>
    </lineage>
</organism>
<name>A0A834RG45_SARSC</name>
<evidence type="ECO:0000256" key="5">
    <source>
        <dbReference type="ARBA" id="ARBA00023128"/>
    </source>
</evidence>
<keyword evidence="11" id="KW-1185">Reference proteome</keyword>
<keyword evidence="6" id="KW-0687">Ribonucleoprotein</keyword>
<protein>
    <recommendedName>
        <fullName evidence="7">Large ribosomal subunit protein mL53</fullName>
    </recommendedName>
    <alternativeName>
        <fullName evidence="8">39S ribosomal protein L53, mitochondrial</fullName>
    </alternativeName>
</protein>
<sequence length="119" mass="14315">MSKVIFKLKARPKNPFVVAINKELRQLQIKPFKKIHFEFDPFHPRVASIREFLQHLDRKQVHRTNTKCSIKTEILCDQQEPQIIANLENGKRIIFKTAYMTTLELLQYWNRFAKQFTKE</sequence>
<dbReference type="Proteomes" id="UP000070412">
    <property type="component" value="Unassembled WGS sequence"/>
</dbReference>
<reference evidence="10" key="3">
    <citation type="submission" date="2022-06" db="UniProtKB">
        <authorList>
            <consortium name="EnsemblMetazoa"/>
        </authorList>
    </citation>
    <scope>IDENTIFICATION</scope>
</reference>
<evidence type="ECO:0000313" key="9">
    <source>
        <dbReference type="EMBL" id="KAF7496127.1"/>
    </source>
</evidence>
<gene>
    <name evidence="9" type="primary">SSS_204g</name>
    <name evidence="9" type="ORF">SSS_204</name>
</gene>
<dbReference type="OrthoDB" id="6618793at2759"/>
<keyword evidence="4 9" id="KW-0689">Ribosomal protein</keyword>
<comment type="subcellular location">
    <subcellularLocation>
        <location evidence="1">Mitochondrion</location>
    </subcellularLocation>
</comment>
<evidence type="ECO:0000256" key="7">
    <source>
        <dbReference type="ARBA" id="ARBA00035180"/>
    </source>
</evidence>
<reference evidence="11" key="1">
    <citation type="journal article" date="2020" name="PLoS Negl. Trop. Dis.">
        <title>High-quality nuclear genome for Sarcoptes scabiei-A critical resource for a neglected parasite.</title>
        <authorList>
            <person name="Korhonen P.K."/>
            <person name="Gasser R.B."/>
            <person name="Ma G."/>
            <person name="Wang T."/>
            <person name="Stroehlein A.J."/>
            <person name="Young N.D."/>
            <person name="Ang C.S."/>
            <person name="Fernando D.D."/>
            <person name="Lu H.C."/>
            <person name="Taylor S."/>
            <person name="Reynolds S.L."/>
            <person name="Mofiz E."/>
            <person name="Najaraj S.H."/>
            <person name="Gowda H."/>
            <person name="Madugundu A."/>
            <person name="Renuse S."/>
            <person name="Holt D."/>
            <person name="Pandey A."/>
            <person name="Papenfuss A.T."/>
            <person name="Fischer K."/>
        </authorList>
    </citation>
    <scope>NUCLEOTIDE SEQUENCE [LARGE SCALE GENOMIC DNA]</scope>
</reference>
<keyword evidence="3" id="KW-0809">Transit peptide</keyword>
<dbReference type="EnsemblMetazoa" id="SSS_204s_mrna">
    <property type="protein sequence ID" value="KAF7496127.1"/>
    <property type="gene ID" value="SSS_204"/>
</dbReference>
<comment type="similarity">
    <text evidence="2">Belongs to the mitochondrion-specific ribosomal protein mL53 family.</text>
</comment>
<evidence type="ECO:0000256" key="8">
    <source>
        <dbReference type="ARBA" id="ARBA00042721"/>
    </source>
</evidence>
<dbReference type="EMBL" id="WVUK01000038">
    <property type="protein sequence ID" value="KAF7496127.1"/>
    <property type="molecule type" value="Genomic_DNA"/>
</dbReference>
<evidence type="ECO:0000256" key="3">
    <source>
        <dbReference type="ARBA" id="ARBA00022946"/>
    </source>
</evidence>
<proteinExistence type="inferred from homology"/>
<reference evidence="9" key="2">
    <citation type="submission" date="2020-01" db="EMBL/GenBank/DDBJ databases">
        <authorList>
            <person name="Korhonen P.K.K."/>
            <person name="Guangxu M.G."/>
            <person name="Wang T.W."/>
            <person name="Stroehlein A.J.S."/>
            <person name="Young N.D."/>
            <person name="Ang C.-S.A."/>
            <person name="Fernando D.W.F."/>
            <person name="Lu H.L."/>
            <person name="Taylor S.T."/>
            <person name="Ehtesham M.E.M."/>
            <person name="Najaraj S.H.N."/>
            <person name="Harsha G.H.G."/>
            <person name="Madugundu A.M."/>
            <person name="Renuse S.R."/>
            <person name="Holt D.H."/>
            <person name="Pandey A.P."/>
            <person name="Papenfuss A.P."/>
            <person name="Gasser R.B.G."/>
            <person name="Fischer K.F."/>
        </authorList>
    </citation>
    <scope>NUCLEOTIDE SEQUENCE</scope>
    <source>
        <strain evidence="9">SSS_KF_BRIS2020</strain>
    </source>
</reference>
<dbReference type="Pfam" id="PF10780">
    <property type="entry name" value="MRP_L53"/>
    <property type="match status" value="1"/>
</dbReference>
<dbReference type="AlphaFoldDB" id="A0A834RG45"/>
<evidence type="ECO:0000256" key="4">
    <source>
        <dbReference type="ARBA" id="ARBA00022980"/>
    </source>
</evidence>